<dbReference type="GO" id="GO:0008381">
    <property type="term" value="F:mechanosensitive monoatomic ion channel activity"/>
    <property type="evidence" value="ECO:0007669"/>
    <property type="project" value="UniProtKB-ARBA"/>
</dbReference>
<comment type="subcellular location">
    <subcellularLocation>
        <location evidence="1">Cell membrane</location>
        <topology evidence="1">Multi-pass membrane protein</topology>
    </subcellularLocation>
</comment>
<dbReference type="InterPro" id="IPR011066">
    <property type="entry name" value="MscS_channel_C_sf"/>
</dbReference>
<accession>A0A1I4NT13</accession>
<dbReference type="PROSITE" id="PS01246">
    <property type="entry name" value="UPF0003"/>
    <property type="match status" value="1"/>
</dbReference>
<feature type="transmembrane region" description="Helical" evidence="7">
    <location>
        <begin position="142"/>
        <end position="162"/>
    </location>
</feature>
<feature type="domain" description="Mechanosensitive ion channel transmembrane helices 2/3" evidence="10">
    <location>
        <begin position="148"/>
        <end position="189"/>
    </location>
</feature>
<comment type="similarity">
    <text evidence="2">Belongs to the MscS (TC 1.A.23) family.</text>
</comment>
<organism evidence="11 12">
    <name type="scientific">Marinobacter zhejiangensis</name>
    <dbReference type="NCBI Taxonomy" id="488535"/>
    <lineage>
        <taxon>Bacteria</taxon>
        <taxon>Pseudomonadati</taxon>
        <taxon>Pseudomonadota</taxon>
        <taxon>Gammaproteobacteria</taxon>
        <taxon>Pseudomonadales</taxon>
        <taxon>Marinobacteraceae</taxon>
        <taxon>Marinobacter</taxon>
    </lineage>
</organism>
<evidence type="ECO:0000256" key="1">
    <source>
        <dbReference type="ARBA" id="ARBA00004651"/>
    </source>
</evidence>
<evidence type="ECO:0000259" key="9">
    <source>
        <dbReference type="Pfam" id="PF21082"/>
    </source>
</evidence>
<proteinExistence type="inferred from homology"/>
<keyword evidence="3" id="KW-1003">Cell membrane</keyword>
<dbReference type="InterPro" id="IPR010920">
    <property type="entry name" value="LSM_dom_sf"/>
</dbReference>
<dbReference type="EMBL" id="FOUE01000002">
    <property type="protein sequence ID" value="SFM18273.1"/>
    <property type="molecule type" value="Genomic_DNA"/>
</dbReference>
<dbReference type="Pfam" id="PF21082">
    <property type="entry name" value="MS_channel_3rd"/>
    <property type="match status" value="1"/>
</dbReference>
<dbReference type="InterPro" id="IPR023408">
    <property type="entry name" value="MscS_beta-dom_sf"/>
</dbReference>
<dbReference type="Proteomes" id="UP000198519">
    <property type="component" value="Unassembled WGS sequence"/>
</dbReference>
<evidence type="ECO:0000256" key="2">
    <source>
        <dbReference type="ARBA" id="ARBA00008017"/>
    </source>
</evidence>
<dbReference type="GO" id="GO:0005886">
    <property type="term" value="C:plasma membrane"/>
    <property type="evidence" value="ECO:0007669"/>
    <property type="project" value="UniProtKB-SubCell"/>
</dbReference>
<dbReference type="InterPro" id="IPR045042">
    <property type="entry name" value="YnaI-like"/>
</dbReference>
<reference evidence="12" key="1">
    <citation type="submission" date="2016-10" db="EMBL/GenBank/DDBJ databases">
        <authorList>
            <person name="Varghese N."/>
            <person name="Submissions S."/>
        </authorList>
    </citation>
    <scope>NUCLEOTIDE SEQUENCE [LARGE SCALE GENOMIC DNA]</scope>
    <source>
        <strain evidence="12">CGMCC 1.7061</strain>
    </source>
</reference>
<dbReference type="PANTHER" id="PTHR43634">
    <property type="entry name" value="OW CONDUCTANCE MECHANOSENSITIVE CHANNEL"/>
    <property type="match status" value="1"/>
</dbReference>
<evidence type="ECO:0000256" key="7">
    <source>
        <dbReference type="SAM" id="Phobius"/>
    </source>
</evidence>
<keyword evidence="6 7" id="KW-0472">Membrane</keyword>
<evidence type="ECO:0000256" key="3">
    <source>
        <dbReference type="ARBA" id="ARBA00022475"/>
    </source>
</evidence>
<dbReference type="Gene3D" id="1.10.287.1260">
    <property type="match status" value="1"/>
</dbReference>
<dbReference type="Gene3D" id="2.30.30.60">
    <property type="match status" value="1"/>
</dbReference>
<evidence type="ECO:0000256" key="5">
    <source>
        <dbReference type="ARBA" id="ARBA00022989"/>
    </source>
</evidence>
<dbReference type="Gene3D" id="3.30.70.100">
    <property type="match status" value="1"/>
</dbReference>
<dbReference type="STRING" id="488535.SAMN04487963_1579"/>
<evidence type="ECO:0000256" key="6">
    <source>
        <dbReference type="ARBA" id="ARBA00023136"/>
    </source>
</evidence>
<feature type="transmembrane region" description="Helical" evidence="7">
    <location>
        <begin position="23"/>
        <end position="43"/>
    </location>
</feature>
<dbReference type="Pfam" id="PF21088">
    <property type="entry name" value="MS_channel_1st"/>
    <property type="match status" value="1"/>
</dbReference>
<feature type="domain" description="Mechanosensitive ion channel MscS C-terminal" evidence="9">
    <location>
        <begin position="268"/>
        <end position="352"/>
    </location>
</feature>
<dbReference type="InterPro" id="IPR049278">
    <property type="entry name" value="MS_channel_C"/>
</dbReference>
<dbReference type="Pfam" id="PF00924">
    <property type="entry name" value="MS_channel_2nd"/>
    <property type="match status" value="1"/>
</dbReference>
<feature type="transmembrane region" description="Helical" evidence="7">
    <location>
        <begin position="168"/>
        <end position="188"/>
    </location>
</feature>
<dbReference type="SUPFAM" id="SSF82689">
    <property type="entry name" value="Mechanosensitive channel protein MscS (YggB), C-terminal domain"/>
    <property type="match status" value="1"/>
</dbReference>
<keyword evidence="5 7" id="KW-1133">Transmembrane helix</keyword>
<dbReference type="AlphaFoldDB" id="A0A1I4NT13"/>
<dbReference type="PANTHER" id="PTHR43634:SF2">
    <property type="entry name" value="LOW CONDUCTANCE MECHANOSENSITIVE CHANNEL YNAI"/>
    <property type="match status" value="1"/>
</dbReference>
<evidence type="ECO:0000313" key="12">
    <source>
        <dbReference type="Proteomes" id="UP000198519"/>
    </source>
</evidence>
<evidence type="ECO:0000256" key="4">
    <source>
        <dbReference type="ARBA" id="ARBA00022692"/>
    </source>
</evidence>
<dbReference type="InterPro" id="IPR006686">
    <property type="entry name" value="MscS_channel_CS"/>
</dbReference>
<dbReference type="SUPFAM" id="SSF82861">
    <property type="entry name" value="Mechanosensitive channel protein MscS (YggB), transmembrane region"/>
    <property type="match status" value="1"/>
</dbReference>
<keyword evidence="12" id="KW-1185">Reference proteome</keyword>
<dbReference type="OrthoDB" id="9775207at2"/>
<dbReference type="SUPFAM" id="SSF50182">
    <property type="entry name" value="Sm-like ribonucleoproteins"/>
    <property type="match status" value="1"/>
</dbReference>
<dbReference type="InterPro" id="IPR049142">
    <property type="entry name" value="MS_channel_1st"/>
</dbReference>
<dbReference type="InterPro" id="IPR011014">
    <property type="entry name" value="MscS_channel_TM-2"/>
</dbReference>
<protein>
    <submittedName>
        <fullName evidence="11">MscS family membrane protein</fullName>
    </submittedName>
</protein>
<feature type="domain" description="Mechanosensitive ion channel MscS" evidence="8">
    <location>
        <begin position="190"/>
        <end position="259"/>
    </location>
</feature>
<evidence type="ECO:0000259" key="10">
    <source>
        <dbReference type="Pfam" id="PF21088"/>
    </source>
</evidence>
<keyword evidence="4 7" id="KW-0812">Transmembrane</keyword>
<gene>
    <name evidence="11" type="ORF">SAMN04487963_1579</name>
</gene>
<name>A0A1I4NT13_9GAMM</name>
<dbReference type="InterPro" id="IPR006685">
    <property type="entry name" value="MscS_channel_2nd"/>
</dbReference>
<sequence>MTEDVPSAMVGFMDSWQGLSGTWRLTLLVFGLLLVTALTAFVVSRVILWLERKFTDTNNLWDDAFLSAVRKPAIGLVWLVGVFWAAEAAYQYSKAEIFQANEHLLRLGFIWLLVWTLLGMIKQGEKLLCTPGKAPRTMDYTTVSAVSKLLRAVVIITAILIFMQSLGYSISGVLAFGGVGGIAIGFAAKDLLANFFGGLIVHLDRPFKVGDWIRSPDRNIEGTVEHIGWRMTTIRTFDKRPLYVPNAAFTTIAVENPSRMSNRRISETIGIRYCDSSQMAAVVSDIRTMLENHEAIDTRQTLIVNFLAFNASSLDIMVYVFTKTTEWVKFHEIKQDVLLRINEIVESHGAEFAFPTSTLHVPDGIELSGLGVEESKS</sequence>
<dbReference type="RefSeq" id="WP_092021364.1">
    <property type="nucleotide sequence ID" value="NZ_FOUE01000002.1"/>
</dbReference>
<evidence type="ECO:0000259" key="8">
    <source>
        <dbReference type="Pfam" id="PF00924"/>
    </source>
</evidence>
<feature type="transmembrane region" description="Helical" evidence="7">
    <location>
        <begin position="104"/>
        <end position="121"/>
    </location>
</feature>
<evidence type="ECO:0000313" key="11">
    <source>
        <dbReference type="EMBL" id="SFM18273.1"/>
    </source>
</evidence>